<dbReference type="InterPro" id="IPR010432">
    <property type="entry name" value="RDD"/>
</dbReference>
<name>A0AAN1FHN2_9VIBR</name>
<feature type="transmembrane region" description="Helical" evidence="6">
    <location>
        <begin position="12"/>
        <end position="29"/>
    </location>
</feature>
<keyword evidence="3 6" id="KW-0812">Transmembrane</keyword>
<dbReference type="InterPro" id="IPR051791">
    <property type="entry name" value="Pra-immunoreactive"/>
</dbReference>
<protein>
    <submittedName>
        <fullName evidence="8">RDD family protein</fullName>
    </submittedName>
</protein>
<organism evidence="8 9">
    <name type="scientific">Vibrio mediterranei</name>
    <dbReference type="NCBI Taxonomy" id="689"/>
    <lineage>
        <taxon>Bacteria</taxon>
        <taxon>Pseudomonadati</taxon>
        <taxon>Pseudomonadota</taxon>
        <taxon>Gammaproteobacteria</taxon>
        <taxon>Vibrionales</taxon>
        <taxon>Vibrionaceae</taxon>
        <taxon>Vibrio</taxon>
    </lineage>
</organism>
<dbReference type="GO" id="GO:0005886">
    <property type="term" value="C:plasma membrane"/>
    <property type="evidence" value="ECO:0007669"/>
    <property type="project" value="UniProtKB-SubCell"/>
</dbReference>
<dbReference type="RefSeq" id="WP_088877233.1">
    <property type="nucleotide sequence ID" value="NZ_CP018308.1"/>
</dbReference>
<sequence>MYANKYSNFWRRFFAVIIDGLVFLPLQWIDEYILSGAIGSVGVFLWGGGSAILGISYYVILHAKYGQTIGKMVMKVKVVDVSESRNITVKQSCMRDIVPIIMVPFTLYAYAQLAFFGKTWESLDQDSVLTIVSLIMISWVVLESISMLFNEKRRAVHDYIAGSVVVRQT</sequence>
<evidence type="ECO:0000259" key="7">
    <source>
        <dbReference type="Pfam" id="PF06271"/>
    </source>
</evidence>
<evidence type="ECO:0000256" key="4">
    <source>
        <dbReference type="ARBA" id="ARBA00022989"/>
    </source>
</evidence>
<dbReference type="Proteomes" id="UP000197092">
    <property type="component" value="Chromosome 1"/>
</dbReference>
<evidence type="ECO:0000313" key="9">
    <source>
        <dbReference type="Proteomes" id="UP000197092"/>
    </source>
</evidence>
<reference evidence="9" key="1">
    <citation type="submission" date="2016-12" db="EMBL/GenBank/DDBJ databases">
        <title>Comparative genomic analysis reveals the diversity, evolution, and environmental adaptation strategies of the genus Vibrio.</title>
        <authorList>
            <person name="Lin H."/>
            <person name="Wang X."/>
            <person name="Zhang X.-H."/>
        </authorList>
    </citation>
    <scope>NUCLEOTIDE SEQUENCE [LARGE SCALE GENOMIC DNA]</scope>
    <source>
        <strain evidence="9">QT6D1</strain>
    </source>
</reference>
<feature type="domain" description="RDD" evidence="7">
    <location>
        <begin position="6"/>
        <end position="162"/>
    </location>
</feature>
<feature type="transmembrane region" description="Helical" evidence="6">
    <location>
        <begin position="97"/>
        <end position="116"/>
    </location>
</feature>
<accession>A0AAN1FHN2</accession>
<keyword evidence="4 6" id="KW-1133">Transmembrane helix</keyword>
<dbReference type="AlphaFoldDB" id="A0AAN1FHN2"/>
<evidence type="ECO:0000256" key="6">
    <source>
        <dbReference type="SAM" id="Phobius"/>
    </source>
</evidence>
<evidence type="ECO:0000256" key="1">
    <source>
        <dbReference type="ARBA" id="ARBA00004651"/>
    </source>
</evidence>
<evidence type="ECO:0000256" key="2">
    <source>
        <dbReference type="ARBA" id="ARBA00022475"/>
    </source>
</evidence>
<dbReference type="PANTHER" id="PTHR36115:SF4">
    <property type="entry name" value="MEMBRANE PROTEIN"/>
    <property type="match status" value="1"/>
</dbReference>
<proteinExistence type="predicted"/>
<evidence type="ECO:0000256" key="3">
    <source>
        <dbReference type="ARBA" id="ARBA00022692"/>
    </source>
</evidence>
<dbReference type="KEGG" id="vsh:BSZ05_13965"/>
<dbReference type="PANTHER" id="PTHR36115">
    <property type="entry name" value="PROLINE-RICH ANTIGEN HOMOLOG-RELATED"/>
    <property type="match status" value="1"/>
</dbReference>
<gene>
    <name evidence="8" type="ORF">BSZ05_13965</name>
</gene>
<dbReference type="Pfam" id="PF06271">
    <property type="entry name" value="RDD"/>
    <property type="match status" value="1"/>
</dbReference>
<comment type="subcellular location">
    <subcellularLocation>
        <location evidence="1">Cell membrane</location>
        <topology evidence="1">Multi-pass membrane protein</topology>
    </subcellularLocation>
</comment>
<keyword evidence="2" id="KW-1003">Cell membrane</keyword>
<keyword evidence="5 6" id="KW-0472">Membrane</keyword>
<feature type="transmembrane region" description="Helical" evidence="6">
    <location>
        <begin position="128"/>
        <end position="149"/>
    </location>
</feature>
<evidence type="ECO:0000256" key="5">
    <source>
        <dbReference type="ARBA" id="ARBA00023136"/>
    </source>
</evidence>
<feature type="transmembrane region" description="Helical" evidence="6">
    <location>
        <begin position="41"/>
        <end position="61"/>
    </location>
</feature>
<dbReference type="EMBL" id="CP018308">
    <property type="protein sequence ID" value="ASI90806.1"/>
    <property type="molecule type" value="Genomic_DNA"/>
</dbReference>
<evidence type="ECO:0000313" key="8">
    <source>
        <dbReference type="EMBL" id="ASI90806.1"/>
    </source>
</evidence>